<organism evidence="1 2">
    <name type="scientific">Ligilactobacillus araffinosus DSM 20653</name>
    <dbReference type="NCBI Taxonomy" id="1423820"/>
    <lineage>
        <taxon>Bacteria</taxon>
        <taxon>Bacillati</taxon>
        <taxon>Bacillota</taxon>
        <taxon>Bacilli</taxon>
        <taxon>Lactobacillales</taxon>
        <taxon>Lactobacillaceae</taxon>
        <taxon>Ligilactobacillus</taxon>
    </lineage>
</organism>
<name>A0A0R1ZK53_9LACO</name>
<accession>A0A0R1ZK53</accession>
<dbReference type="STRING" id="1423820.FC64_GL001287"/>
<dbReference type="AlphaFoldDB" id="A0A0R1ZK53"/>
<gene>
    <name evidence="1" type="ORF">FC64_GL001287</name>
</gene>
<dbReference type="RefSeq" id="WP_057907097.1">
    <property type="nucleotide sequence ID" value="NZ_AYYZ01000029.1"/>
</dbReference>
<protein>
    <submittedName>
        <fullName evidence="1">Uncharacterized protein</fullName>
    </submittedName>
</protein>
<evidence type="ECO:0000313" key="2">
    <source>
        <dbReference type="Proteomes" id="UP000051291"/>
    </source>
</evidence>
<keyword evidence="2" id="KW-1185">Reference proteome</keyword>
<comment type="caution">
    <text evidence="1">The sequence shown here is derived from an EMBL/GenBank/DDBJ whole genome shotgun (WGS) entry which is preliminary data.</text>
</comment>
<dbReference type="EMBL" id="AYYZ01000029">
    <property type="protein sequence ID" value="KRM52089.1"/>
    <property type="molecule type" value="Genomic_DNA"/>
</dbReference>
<proteinExistence type="predicted"/>
<sequence>MKLVELKQAQKTAVTNLKKRRFDLLEFYTFKKDRSVTIKLTEDSARLIETGYKELDIELND</sequence>
<evidence type="ECO:0000313" key="1">
    <source>
        <dbReference type="EMBL" id="KRM52089.1"/>
    </source>
</evidence>
<dbReference type="PATRIC" id="fig|1423820.4.peg.1313"/>
<reference evidence="1 2" key="1">
    <citation type="journal article" date="2015" name="Genome Announc.">
        <title>Expanding the biotechnology potential of lactobacilli through comparative genomics of 213 strains and associated genera.</title>
        <authorList>
            <person name="Sun Z."/>
            <person name="Harris H.M."/>
            <person name="McCann A."/>
            <person name="Guo C."/>
            <person name="Argimon S."/>
            <person name="Zhang W."/>
            <person name="Yang X."/>
            <person name="Jeffery I.B."/>
            <person name="Cooney J.C."/>
            <person name="Kagawa T.F."/>
            <person name="Liu W."/>
            <person name="Song Y."/>
            <person name="Salvetti E."/>
            <person name="Wrobel A."/>
            <person name="Rasinkangas P."/>
            <person name="Parkhill J."/>
            <person name="Rea M.C."/>
            <person name="O'Sullivan O."/>
            <person name="Ritari J."/>
            <person name="Douillard F.P."/>
            <person name="Paul Ross R."/>
            <person name="Yang R."/>
            <person name="Briner A.E."/>
            <person name="Felis G.E."/>
            <person name="de Vos W.M."/>
            <person name="Barrangou R."/>
            <person name="Klaenhammer T.R."/>
            <person name="Caufield P.W."/>
            <person name="Cui Y."/>
            <person name="Zhang H."/>
            <person name="O'Toole P.W."/>
        </authorList>
    </citation>
    <scope>NUCLEOTIDE SEQUENCE [LARGE SCALE GENOMIC DNA]</scope>
    <source>
        <strain evidence="1 2">DSM 20653</strain>
    </source>
</reference>
<dbReference type="Proteomes" id="UP000051291">
    <property type="component" value="Unassembled WGS sequence"/>
</dbReference>